<dbReference type="PANTHER" id="PTHR43280:SF28">
    <property type="entry name" value="HTH-TYPE TRANSCRIPTIONAL ACTIVATOR RHAS"/>
    <property type="match status" value="1"/>
</dbReference>
<dbReference type="Pfam" id="PF12833">
    <property type="entry name" value="HTH_18"/>
    <property type="match status" value="1"/>
</dbReference>
<keyword evidence="6" id="KW-1185">Reference proteome</keyword>
<dbReference type="InterPro" id="IPR018062">
    <property type="entry name" value="HTH_AraC-typ_CS"/>
</dbReference>
<proteinExistence type="predicted"/>
<evidence type="ECO:0000259" key="4">
    <source>
        <dbReference type="PROSITE" id="PS01124"/>
    </source>
</evidence>
<reference evidence="5 6" key="1">
    <citation type="submission" date="2020-04" db="EMBL/GenBank/DDBJ databases">
        <title>Paenibacillus algicola sp. nov., a novel marine bacterium producing alginate lyase.</title>
        <authorList>
            <person name="Huang H."/>
        </authorList>
    </citation>
    <scope>NUCLEOTIDE SEQUENCE [LARGE SCALE GENOMIC DNA]</scope>
    <source>
        <strain evidence="5 6">L7-75</strain>
    </source>
</reference>
<feature type="domain" description="HTH araC/xylS-type" evidence="4">
    <location>
        <begin position="149"/>
        <end position="247"/>
    </location>
</feature>
<dbReference type="AlphaFoldDB" id="A0A848M4V3"/>
<keyword evidence="2" id="KW-0238">DNA-binding</keyword>
<dbReference type="PRINTS" id="PR00032">
    <property type="entry name" value="HTHARAC"/>
</dbReference>
<dbReference type="InterPro" id="IPR018060">
    <property type="entry name" value="HTH_AraC"/>
</dbReference>
<evidence type="ECO:0000256" key="3">
    <source>
        <dbReference type="ARBA" id="ARBA00023163"/>
    </source>
</evidence>
<dbReference type="InterPro" id="IPR020449">
    <property type="entry name" value="Tscrpt_reg_AraC-type_HTH"/>
</dbReference>
<dbReference type="Gene3D" id="2.60.120.10">
    <property type="entry name" value="Jelly Rolls"/>
    <property type="match status" value="1"/>
</dbReference>
<organism evidence="5 6">
    <name type="scientific">Paenibacillus lemnae</name>
    <dbReference type="NCBI Taxonomy" id="1330551"/>
    <lineage>
        <taxon>Bacteria</taxon>
        <taxon>Bacillati</taxon>
        <taxon>Bacillota</taxon>
        <taxon>Bacilli</taxon>
        <taxon>Bacillales</taxon>
        <taxon>Paenibacillaceae</taxon>
        <taxon>Paenibacillus</taxon>
    </lineage>
</organism>
<keyword evidence="3" id="KW-0804">Transcription</keyword>
<dbReference type="InterPro" id="IPR014710">
    <property type="entry name" value="RmlC-like_jellyroll"/>
</dbReference>
<evidence type="ECO:0000313" key="6">
    <source>
        <dbReference type="Proteomes" id="UP000565468"/>
    </source>
</evidence>
<dbReference type="SUPFAM" id="SSF46689">
    <property type="entry name" value="Homeodomain-like"/>
    <property type="match status" value="2"/>
</dbReference>
<keyword evidence="1" id="KW-0805">Transcription regulation</keyword>
<dbReference type="SMART" id="SM00342">
    <property type="entry name" value="HTH_ARAC"/>
    <property type="match status" value="1"/>
</dbReference>
<dbReference type="PROSITE" id="PS01124">
    <property type="entry name" value="HTH_ARAC_FAMILY_2"/>
    <property type="match status" value="1"/>
</dbReference>
<dbReference type="Pfam" id="PF02311">
    <property type="entry name" value="AraC_binding"/>
    <property type="match status" value="1"/>
</dbReference>
<dbReference type="InterPro" id="IPR009057">
    <property type="entry name" value="Homeodomain-like_sf"/>
</dbReference>
<evidence type="ECO:0000256" key="1">
    <source>
        <dbReference type="ARBA" id="ARBA00023015"/>
    </source>
</evidence>
<dbReference type="InterPro" id="IPR037923">
    <property type="entry name" value="HTH-like"/>
</dbReference>
<dbReference type="SUPFAM" id="SSF51215">
    <property type="entry name" value="Regulatory protein AraC"/>
    <property type="match status" value="1"/>
</dbReference>
<dbReference type="GO" id="GO:0043565">
    <property type="term" value="F:sequence-specific DNA binding"/>
    <property type="evidence" value="ECO:0007669"/>
    <property type="project" value="InterPro"/>
</dbReference>
<dbReference type="EMBL" id="JABBPN010000003">
    <property type="protein sequence ID" value="NMO95260.1"/>
    <property type="molecule type" value="Genomic_DNA"/>
</dbReference>
<dbReference type="Proteomes" id="UP000565468">
    <property type="component" value="Unassembled WGS sequence"/>
</dbReference>
<protein>
    <submittedName>
        <fullName evidence="5">AraC family transcriptional regulator</fullName>
    </submittedName>
</protein>
<name>A0A848M4V3_PAELE</name>
<dbReference type="Gene3D" id="1.10.10.60">
    <property type="entry name" value="Homeodomain-like"/>
    <property type="match status" value="2"/>
</dbReference>
<evidence type="ECO:0000256" key="2">
    <source>
        <dbReference type="ARBA" id="ARBA00023125"/>
    </source>
</evidence>
<dbReference type="PROSITE" id="PS00041">
    <property type="entry name" value="HTH_ARAC_FAMILY_1"/>
    <property type="match status" value="1"/>
</dbReference>
<gene>
    <name evidence="5" type="ORF">HII30_05590</name>
</gene>
<accession>A0A848M4V3</accession>
<evidence type="ECO:0000313" key="5">
    <source>
        <dbReference type="EMBL" id="NMO95260.1"/>
    </source>
</evidence>
<sequence length="255" mass="29376">MNEIIHPQISYFVMKECSPSWEIQQQTISFYDLVFVLEGSADYIVNGEAHHVQKGDLLFIKPQSVRSATTTGMVCAAVDFLLTANEKFELPTVSHWEDFTDIERMLKEINYDWLQKKEGYKMKCQALLILVLHKLLYEKPHQKINIHVEVIKRYIVDHYDQKLTVSTLARVANISTVYCGALFKMTEGTSISAFINQVRIHKAASLLESGEYNVGEVAERTGFKDVYYFSSTFKRLVGVSPKTYQNRSPVIYKRL</sequence>
<dbReference type="GO" id="GO:0003700">
    <property type="term" value="F:DNA-binding transcription factor activity"/>
    <property type="evidence" value="ECO:0007669"/>
    <property type="project" value="InterPro"/>
</dbReference>
<comment type="caution">
    <text evidence="5">The sequence shown here is derived from an EMBL/GenBank/DDBJ whole genome shotgun (WGS) entry which is preliminary data.</text>
</comment>
<dbReference type="InterPro" id="IPR003313">
    <property type="entry name" value="AraC-bd"/>
</dbReference>
<dbReference type="PANTHER" id="PTHR43280">
    <property type="entry name" value="ARAC-FAMILY TRANSCRIPTIONAL REGULATOR"/>
    <property type="match status" value="1"/>
</dbReference>